<dbReference type="AlphaFoldDB" id="A0A9W7DPX9"/>
<organism evidence="3 4">
    <name type="scientific">Triparma laevis f. longispina</name>
    <dbReference type="NCBI Taxonomy" id="1714387"/>
    <lineage>
        <taxon>Eukaryota</taxon>
        <taxon>Sar</taxon>
        <taxon>Stramenopiles</taxon>
        <taxon>Ochrophyta</taxon>
        <taxon>Bolidophyceae</taxon>
        <taxon>Parmales</taxon>
        <taxon>Triparmaceae</taxon>
        <taxon>Triparma</taxon>
    </lineage>
</organism>
<accession>A0A9W7DPX9</accession>
<protein>
    <submittedName>
        <fullName evidence="3">Uncharacterized protein</fullName>
    </submittedName>
</protein>
<evidence type="ECO:0000256" key="1">
    <source>
        <dbReference type="SAM" id="Coils"/>
    </source>
</evidence>
<comment type="caution">
    <text evidence="3">The sequence shown here is derived from an EMBL/GenBank/DDBJ whole genome shotgun (WGS) entry which is preliminary data.</text>
</comment>
<reference evidence="4" key="1">
    <citation type="journal article" date="2023" name="Commun. Biol.">
        <title>Genome analysis of Parmales, the sister group of diatoms, reveals the evolutionary specialization of diatoms from phago-mixotrophs to photoautotrophs.</title>
        <authorList>
            <person name="Ban H."/>
            <person name="Sato S."/>
            <person name="Yoshikawa S."/>
            <person name="Yamada K."/>
            <person name="Nakamura Y."/>
            <person name="Ichinomiya M."/>
            <person name="Sato N."/>
            <person name="Blanc-Mathieu R."/>
            <person name="Endo H."/>
            <person name="Kuwata A."/>
            <person name="Ogata H."/>
        </authorList>
    </citation>
    <scope>NUCLEOTIDE SEQUENCE [LARGE SCALE GENOMIC DNA]</scope>
    <source>
        <strain evidence="4">NIES 3700</strain>
    </source>
</reference>
<feature type="compositionally biased region" description="Low complexity" evidence="2">
    <location>
        <begin position="10"/>
        <end position="20"/>
    </location>
</feature>
<keyword evidence="1" id="KW-0175">Coiled coil</keyword>
<evidence type="ECO:0000313" key="3">
    <source>
        <dbReference type="EMBL" id="GMH51829.1"/>
    </source>
</evidence>
<sequence length="538" mass="61070">MPTPRPSRPSLPSTSSSLRTVNGGTHHKPRSNSMRESPNLTRKRSIPSNNTSDEIQFFGSGKSGTVLPKVSFPSQPEKNKICGDCLITNANLEVLKSELTTLRSDKDNLLKTVDRMRLEKDKSVDKQVDIVRLEKESIIMELKSDNKRIKLEGEKKAMELNKRLDNLKKVKEDNTKNQVTQIEHLRTSLIQANTSISDLESEKTQILSEKDYAIAELLKLLENRKEVRVKEEGEGLMVERLKKELEEEREGHKFTSETSSALISELEISINKLTSEVSHLKQDIESKDLLLIEREALEDKVEKLMNTYVLGVEKKVFVDVGVMCEGCSPVSPQEKVEESTKIAKMESLALSPIKFPSTGAPRAVQTIELVDSNLLKKIEEKLSVLKESIEEEVKGTRKHTHLLNLTQTSTNRDMKGEIQSLNLRLNAAEEQQKILIFCLDTAESKLGEVDFETAERLKKSRGERLKGVREKLGRELGELEQRSCSTSFMTGEKLRSLLPDAKKEWEKWKLKRIERIGELEKSVEMLKKNVKRTGISIN</sequence>
<feature type="coiled-coil region" evidence="1">
    <location>
        <begin position="150"/>
        <end position="202"/>
    </location>
</feature>
<feature type="coiled-coil region" evidence="1">
    <location>
        <begin position="92"/>
        <end position="119"/>
    </location>
</feature>
<feature type="coiled-coil region" evidence="1">
    <location>
        <begin position="375"/>
        <end position="431"/>
    </location>
</feature>
<gene>
    <name evidence="3" type="ORF">TrLO_g2009</name>
</gene>
<dbReference type="EMBL" id="BRXW01000410">
    <property type="protein sequence ID" value="GMH51829.1"/>
    <property type="molecule type" value="Genomic_DNA"/>
</dbReference>
<proteinExistence type="predicted"/>
<keyword evidence="4" id="KW-1185">Reference proteome</keyword>
<dbReference type="OrthoDB" id="10552037at2759"/>
<feature type="compositionally biased region" description="Polar residues" evidence="2">
    <location>
        <begin position="31"/>
        <end position="54"/>
    </location>
</feature>
<name>A0A9W7DPX9_9STRA</name>
<feature type="region of interest" description="Disordered" evidence="2">
    <location>
        <begin position="1"/>
        <end position="60"/>
    </location>
</feature>
<feature type="coiled-coil region" evidence="1">
    <location>
        <begin position="238"/>
        <end position="307"/>
    </location>
</feature>
<dbReference type="Proteomes" id="UP001165122">
    <property type="component" value="Unassembled WGS sequence"/>
</dbReference>
<evidence type="ECO:0000256" key="2">
    <source>
        <dbReference type="SAM" id="MobiDB-lite"/>
    </source>
</evidence>
<evidence type="ECO:0000313" key="4">
    <source>
        <dbReference type="Proteomes" id="UP001165122"/>
    </source>
</evidence>